<name>A0A9Q5N974_SANBA</name>
<proteinExistence type="predicted"/>
<sequence>MSSCRAVDTDLVATETQTIAQSMQSDTVIEAHDIVMGASLPPTVVAECKRGTAASVKQSNKSTSKLKLKMPPSSQLR</sequence>
<evidence type="ECO:0000313" key="3">
    <source>
        <dbReference type="Proteomes" id="UP000757232"/>
    </source>
</evidence>
<accession>A0A9Q5N974</accession>
<evidence type="ECO:0000313" key="2">
    <source>
        <dbReference type="EMBL" id="OCB91262.1"/>
    </source>
</evidence>
<feature type="compositionally biased region" description="Polar residues" evidence="1">
    <location>
        <begin position="55"/>
        <end position="65"/>
    </location>
</feature>
<comment type="caution">
    <text evidence="2">The sequence shown here is derived from an EMBL/GenBank/DDBJ whole genome shotgun (WGS) entry which is preliminary data.</text>
</comment>
<protein>
    <submittedName>
        <fullName evidence="2">Uncharacterized protein</fullName>
    </submittedName>
</protein>
<dbReference type="Proteomes" id="UP000757232">
    <property type="component" value="Unassembled WGS sequence"/>
</dbReference>
<reference evidence="2" key="1">
    <citation type="submission" date="2016-06" db="EMBL/GenBank/DDBJ databases">
        <title>Draft Genome sequence of the fungus Inonotus baumii.</title>
        <authorList>
            <person name="Zhu H."/>
            <person name="Lin W."/>
        </authorList>
    </citation>
    <scope>NUCLEOTIDE SEQUENCE</scope>
    <source>
        <strain evidence="2">821</strain>
    </source>
</reference>
<keyword evidence="3" id="KW-1185">Reference proteome</keyword>
<dbReference type="AlphaFoldDB" id="A0A9Q5N974"/>
<evidence type="ECO:0000256" key="1">
    <source>
        <dbReference type="SAM" id="MobiDB-lite"/>
    </source>
</evidence>
<gene>
    <name evidence="2" type="ORF">A7U60_g1487</name>
</gene>
<dbReference type="EMBL" id="LNZH02000097">
    <property type="protein sequence ID" value="OCB91262.1"/>
    <property type="molecule type" value="Genomic_DNA"/>
</dbReference>
<feature type="region of interest" description="Disordered" evidence="1">
    <location>
        <begin position="53"/>
        <end position="77"/>
    </location>
</feature>
<organism evidence="2 3">
    <name type="scientific">Sanghuangporus baumii</name>
    <name type="common">Phellinus baumii</name>
    <dbReference type="NCBI Taxonomy" id="108892"/>
    <lineage>
        <taxon>Eukaryota</taxon>
        <taxon>Fungi</taxon>
        <taxon>Dikarya</taxon>
        <taxon>Basidiomycota</taxon>
        <taxon>Agaricomycotina</taxon>
        <taxon>Agaricomycetes</taxon>
        <taxon>Hymenochaetales</taxon>
        <taxon>Hymenochaetaceae</taxon>
        <taxon>Sanghuangporus</taxon>
    </lineage>
</organism>